<dbReference type="Proteomes" id="UP001431209">
    <property type="component" value="Unassembled WGS sequence"/>
</dbReference>
<feature type="region of interest" description="Disordered" evidence="1">
    <location>
        <begin position="1"/>
        <end position="46"/>
    </location>
</feature>
<organism evidence="2 3">
    <name type="scientific">Acrasis kona</name>
    <dbReference type="NCBI Taxonomy" id="1008807"/>
    <lineage>
        <taxon>Eukaryota</taxon>
        <taxon>Discoba</taxon>
        <taxon>Heterolobosea</taxon>
        <taxon>Tetramitia</taxon>
        <taxon>Eutetramitia</taxon>
        <taxon>Acrasidae</taxon>
        <taxon>Acrasis</taxon>
    </lineage>
</organism>
<accession>A0AAW2YKI5</accession>
<dbReference type="AlphaFoldDB" id="A0AAW2YKI5"/>
<evidence type="ECO:0000313" key="2">
    <source>
        <dbReference type="EMBL" id="KAL0476557.1"/>
    </source>
</evidence>
<proteinExistence type="predicted"/>
<comment type="caution">
    <text evidence="2">The sequence shown here is derived from an EMBL/GenBank/DDBJ whole genome shotgun (WGS) entry which is preliminary data.</text>
</comment>
<name>A0AAW2YKI5_9EUKA</name>
<gene>
    <name evidence="2" type="ORF">AKO1_006064</name>
</gene>
<keyword evidence="3" id="KW-1185">Reference proteome</keyword>
<sequence>MSTADKIKDEVSTRSDAVKEDLKNSDKKSDTGSKVLGDLTNSKEEVKTDSYLESAKNTVIDAYESVKEAVGSALGTAEEKK</sequence>
<evidence type="ECO:0000256" key="1">
    <source>
        <dbReference type="SAM" id="MobiDB-lite"/>
    </source>
</evidence>
<dbReference type="EMBL" id="JAOPGA020000059">
    <property type="protein sequence ID" value="KAL0476557.1"/>
    <property type="molecule type" value="Genomic_DNA"/>
</dbReference>
<reference evidence="2 3" key="1">
    <citation type="submission" date="2024-03" db="EMBL/GenBank/DDBJ databases">
        <title>The Acrasis kona genome and developmental transcriptomes reveal deep origins of eukaryotic multicellular pathways.</title>
        <authorList>
            <person name="Sheikh S."/>
            <person name="Fu C.-J."/>
            <person name="Brown M.W."/>
            <person name="Baldauf S.L."/>
        </authorList>
    </citation>
    <scope>NUCLEOTIDE SEQUENCE [LARGE SCALE GENOMIC DNA]</scope>
    <source>
        <strain evidence="2 3">ATCC MYA-3509</strain>
    </source>
</reference>
<evidence type="ECO:0000313" key="3">
    <source>
        <dbReference type="Proteomes" id="UP001431209"/>
    </source>
</evidence>
<feature type="compositionally biased region" description="Basic and acidic residues" evidence="1">
    <location>
        <begin position="1"/>
        <end position="31"/>
    </location>
</feature>
<protein>
    <submittedName>
        <fullName evidence="2">LEA1</fullName>
    </submittedName>
</protein>